<comment type="subunit">
    <text evidence="16">Composed of six subunits; NqrA, NqrB, NqrC, NqrD, NqrE and NqrF.</text>
</comment>
<keyword evidence="7 16" id="KW-0812">Transmembrane</keyword>
<keyword evidence="15 16" id="KW-0739">Sodium transport</keyword>
<organism evidence="18 19">
    <name type="scientific">Geoalkalibacter ferrihydriticus DSM 17813</name>
    <dbReference type="NCBI Taxonomy" id="1121915"/>
    <lineage>
        <taxon>Bacteria</taxon>
        <taxon>Pseudomonadati</taxon>
        <taxon>Thermodesulfobacteriota</taxon>
        <taxon>Desulfuromonadia</taxon>
        <taxon>Desulfuromonadales</taxon>
        <taxon>Geoalkalibacteraceae</taxon>
        <taxon>Geoalkalibacter</taxon>
    </lineage>
</organism>
<dbReference type="Proteomes" id="UP000035068">
    <property type="component" value="Unassembled WGS sequence"/>
</dbReference>
<keyword evidence="6 16" id="KW-0288">FMN</keyword>
<dbReference type="NCBIfam" id="NF003756">
    <property type="entry name" value="PRK05349.1"/>
    <property type="match status" value="1"/>
</dbReference>
<dbReference type="Pfam" id="PF03116">
    <property type="entry name" value="NQR2_RnfD_RnfE"/>
    <property type="match status" value="1"/>
</dbReference>
<sequence>MGRDREGGLMAAERLATIKRALAGYWRAPGGATRNGPHVRDALHLKRILLVMVVALVPCALFAMWNTGYQMHLAMQAHGINELFTWREAVFRLLDVGNDPAYLGDNLLLGALYFVPVLLVCWASAFFWEALFAAVRGMEMSEGWGVSGLLLALILPPAVPLWQAALGMSFGIVLGKEIFGGTGRNFMNPALAAYAFVFFAYPANFSADNAFVPVDGISAATPLALAAEGGMAALESSITWSQAFFGFIAGSPAETSVLACLLGAAILLFTGVASWRTMSAVLLGALGLSTLLYVVGSADNPMFSVPPHWHLVLGSLAFGLVFMATDPVSSAMTDAGKWFYGLLVGAMIILVRVVNPAFAEGTMLAIVFGNVLAPVIDRFVLKAQMRRRRLRYGQG</sequence>
<evidence type="ECO:0000256" key="14">
    <source>
        <dbReference type="ARBA" id="ARBA00023136"/>
    </source>
</evidence>
<dbReference type="GO" id="GO:0005886">
    <property type="term" value="C:plasma membrane"/>
    <property type="evidence" value="ECO:0007669"/>
    <property type="project" value="UniProtKB-SubCell"/>
</dbReference>
<dbReference type="PANTHER" id="PTHR30578">
    <property type="entry name" value="ELECTRON TRANSPORT COMPLEX PROTEIN RNFD"/>
    <property type="match status" value="1"/>
</dbReference>
<evidence type="ECO:0000256" key="3">
    <source>
        <dbReference type="ARBA" id="ARBA00022519"/>
    </source>
</evidence>
<evidence type="ECO:0000256" key="8">
    <source>
        <dbReference type="ARBA" id="ARBA00022967"/>
    </source>
</evidence>
<dbReference type="InterPro" id="IPR010966">
    <property type="entry name" value="NqrB"/>
</dbReference>
<dbReference type="GO" id="GO:0010181">
    <property type="term" value="F:FMN binding"/>
    <property type="evidence" value="ECO:0007669"/>
    <property type="project" value="InterPro"/>
</dbReference>
<evidence type="ECO:0000256" key="12">
    <source>
        <dbReference type="ARBA" id="ARBA00023065"/>
    </source>
</evidence>
<keyword evidence="19" id="KW-1185">Reference proteome</keyword>
<comment type="function">
    <text evidence="16">NQR complex catalyzes the reduction of ubiquinone-1 to ubiquinol by two successive reactions, coupled with the transport of Na(+) ions from the cytoplasm to the periplasm. NqrA to NqrE are probably involved in the second step, the conversion of ubisemiquinone to ubiquinol.</text>
</comment>
<comment type="similarity">
    <text evidence="16">Belongs to the NqrB/RnfD family.</text>
</comment>
<keyword evidence="13 16" id="KW-0830">Ubiquinone</keyword>
<keyword evidence="4 16" id="KW-0597">Phosphoprotein</keyword>
<feature type="transmembrane region" description="Helical" evidence="16">
    <location>
        <begin position="107"/>
        <end position="128"/>
    </location>
</feature>
<comment type="cofactor">
    <cofactor evidence="16 17">
        <name>FMN</name>
        <dbReference type="ChEBI" id="CHEBI:58210"/>
    </cofactor>
</comment>
<dbReference type="GO" id="GO:0022904">
    <property type="term" value="P:respiratory electron transport chain"/>
    <property type="evidence" value="ECO:0007669"/>
    <property type="project" value="InterPro"/>
</dbReference>
<keyword evidence="8 16" id="KW-1278">Translocase</keyword>
<keyword evidence="14 16" id="KW-0472">Membrane</keyword>
<reference evidence="18 19" key="1">
    <citation type="submission" date="2014-12" db="EMBL/GenBank/DDBJ databases">
        <title>Genomes of Geoalkalibacter ferrihydriticus and Geoalkalibacter subterraneus, two haloalkaliphilic metal-reducing members of the Geobacteraceae.</title>
        <authorList>
            <person name="Badalamenti J.P."/>
            <person name="Torres C.I."/>
            <person name="Krajmalnik-Brown R."/>
            <person name="Bond D.R."/>
        </authorList>
    </citation>
    <scope>NUCLEOTIDE SEQUENCE [LARGE SCALE GENOMIC DNA]</scope>
    <source>
        <strain evidence="18 19">DSM 17813</strain>
    </source>
</reference>
<comment type="caution">
    <text evidence="18">The sequence shown here is derived from an EMBL/GenBank/DDBJ whole genome shotgun (WGS) entry which is preliminary data.</text>
</comment>
<keyword evidence="5 16" id="KW-0285">Flavoprotein</keyword>
<comment type="subcellular location">
    <subcellularLocation>
        <location evidence="16">Cell membrane</location>
        <topology evidence="16">Multi-pass membrane protein</topology>
    </subcellularLocation>
</comment>
<proteinExistence type="inferred from homology"/>
<dbReference type="EC" id="7.2.1.1" evidence="16"/>
<feature type="transmembrane region" description="Helical" evidence="16">
    <location>
        <begin position="338"/>
        <end position="355"/>
    </location>
</feature>
<evidence type="ECO:0000256" key="10">
    <source>
        <dbReference type="ARBA" id="ARBA00023027"/>
    </source>
</evidence>
<dbReference type="InterPro" id="IPR004338">
    <property type="entry name" value="NqrB/RnfD"/>
</dbReference>
<evidence type="ECO:0000256" key="11">
    <source>
        <dbReference type="ARBA" id="ARBA00023053"/>
    </source>
</evidence>
<keyword evidence="10 16" id="KW-0520">NAD</keyword>
<keyword evidence="9 16" id="KW-1133">Transmembrane helix</keyword>
<evidence type="ECO:0000256" key="17">
    <source>
        <dbReference type="PIRSR" id="PIRSR016055-50"/>
    </source>
</evidence>
<evidence type="ECO:0000256" key="1">
    <source>
        <dbReference type="ARBA" id="ARBA00022448"/>
    </source>
</evidence>
<comment type="catalytic activity">
    <reaction evidence="16">
        <text>a ubiquinone + n Na(+)(in) + NADH + H(+) = a ubiquinol + n Na(+)(out) + NAD(+)</text>
        <dbReference type="Rhea" id="RHEA:47748"/>
        <dbReference type="Rhea" id="RHEA-COMP:9565"/>
        <dbReference type="Rhea" id="RHEA-COMP:9566"/>
        <dbReference type="ChEBI" id="CHEBI:15378"/>
        <dbReference type="ChEBI" id="CHEBI:16389"/>
        <dbReference type="ChEBI" id="CHEBI:17976"/>
        <dbReference type="ChEBI" id="CHEBI:29101"/>
        <dbReference type="ChEBI" id="CHEBI:57540"/>
        <dbReference type="ChEBI" id="CHEBI:57945"/>
        <dbReference type="EC" id="7.2.1.1"/>
    </reaction>
</comment>
<dbReference type="GO" id="GO:0055085">
    <property type="term" value="P:transmembrane transport"/>
    <property type="evidence" value="ECO:0007669"/>
    <property type="project" value="InterPro"/>
</dbReference>
<dbReference type="PANTHER" id="PTHR30578:SF1">
    <property type="entry name" value="NA(+)-TRANSLOCATING NADH-QUINONE REDUCTASE SUBUNIT B"/>
    <property type="match status" value="1"/>
</dbReference>
<keyword evidence="1 16" id="KW-0813">Transport</keyword>
<feature type="transmembrane region" description="Helical" evidence="16">
    <location>
        <begin position="308"/>
        <end position="326"/>
    </location>
</feature>
<gene>
    <name evidence="16" type="primary">nqrB</name>
    <name evidence="18" type="ORF">GFER_13035</name>
</gene>
<feature type="transmembrane region" description="Helical" evidence="16">
    <location>
        <begin position="186"/>
        <end position="203"/>
    </location>
</feature>
<evidence type="ECO:0000256" key="9">
    <source>
        <dbReference type="ARBA" id="ARBA00022989"/>
    </source>
</evidence>
<keyword evidence="12 16" id="KW-0406">Ion transport</keyword>
<accession>A0A0C2DRW2</accession>
<evidence type="ECO:0000256" key="5">
    <source>
        <dbReference type="ARBA" id="ARBA00022630"/>
    </source>
</evidence>
<dbReference type="NCBIfam" id="TIGR01937">
    <property type="entry name" value="nqrB"/>
    <property type="match status" value="1"/>
</dbReference>
<evidence type="ECO:0000256" key="13">
    <source>
        <dbReference type="ARBA" id="ARBA00023075"/>
    </source>
</evidence>
<feature type="transmembrane region" description="Helical" evidence="16">
    <location>
        <begin position="148"/>
        <end position="174"/>
    </location>
</feature>
<feature type="transmembrane region" description="Helical" evidence="16">
    <location>
        <begin position="277"/>
        <end position="296"/>
    </location>
</feature>
<dbReference type="EMBL" id="JWJD01000005">
    <property type="protein sequence ID" value="KIH76184.1"/>
    <property type="molecule type" value="Genomic_DNA"/>
</dbReference>
<keyword evidence="3" id="KW-0997">Cell inner membrane</keyword>
<dbReference type="GO" id="GO:0006814">
    <property type="term" value="P:sodium ion transport"/>
    <property type="evidence" value="ECO:0007669"/>
    <property type="project" value="UniProtKB-UniRule"/>
</dbReference>
<keyword evidence="2 16" id="KW-1003">Cell membrane</keyword>
<feature type="transmembrane region" description="Helical" evidence="16">
    <location>
        <begin position="48"/>
        <end position="65"/>
    </location>
</feature>
<feature type="modified residue" description="FMN phosphoryl threonine" evidence="16 17">
    <location>
        <position position="221"/>
    </location>
</feature>
<dbReference type="HAMAP" id="MF_00426">
    <property type="entry name" value="NqrB"/>
    <property type="match status" value="1"/>
</dbReference>
<name>A0A0C2DRW2_9BACT</name>
<evidence type="ECO:0000313" key="19">
    <source>
        <dbReference type="Proteomes" id="UP000035068"/>
    </source>
</evidence>
<protein>
    <recommendedName>
        <fullName evidence="16">Na(+)-translocating NADH-quinone reductase subunit B</fullName>
        <shortName evidence="16">Na(+)-NQR subunit B</shortName>
        <shortName evidence="16">Na(+)-translocating NQR subunit B</shortName>
        <ecNumber evidence="16">7.2.1.1</ecNumber>
    </recommendedName>
    <alternativeName>
        <fullName evidence="16">NQR complex subunit B</fullName>
    </alternativeName>
    <alternativeName>
        <fullName evidence="16">NQR-1 subunit B</fullName>
    </alternativeName>
</protein>
<evidence type="ECO:0000256" key="6">
    <source>
        <dbReference type="ARBA" id="ARBA00022643"/>
    </source>
</evidence>
<evidence type="ECO:0000313" key="18">
    <source>
        <dbReference type="EMBL" id="KIH76184.1"/>
    </source>
</evidence>
<evidence type="ECO:0000256" key="16">
    <source>
        <dbReference type="HAMAP-Rule" id="MF_00426"/>
    </source>
</evidence>
<dbReference type="PIRSF" id="PIRSF016055">
    <property type="entry name" value="NADH-UbQ_OxRdtase_B_su"/>
    <property type="match status" value="1"/>
</dbReference>
<keyword evidence="11 16" id="KW-0915">Sodium</keyword>
<dbReference type="GO" id="GO:0016655">
    <property type="term" value="F:oxidoreductase activity, acting on NAD(P)H, quinone or similar compound as acceptor"/>
    <property type="evidence" value="ECO:0007669"/>
    <property type="project" value="UniProtKB-UniRule"/>
</dbReference>
<evidence type="ECO:0000256" key="4">
    <source>
        <dbReference type="ARBA" id="ARBA00022553"/>
    </source>
</evidence>
<evidence type="ECO:0000256" key="15">
    <source>
        <dbReference type="ARBA" id="ARBA00023201"/>
    </source>
</evidence>
<evidence type="ECO:0000256" key="2">
    <source>
        <dbReference type="ARBA" id="ARBA00022475"/>
    </source>
</evidence>
<feature type="transmembrane region" description="Helical" evidence="16">
    <location>
        <begin position="244"/>
        <end position="270"/>
    </location>
</feature>
<dbReference type="AlphaFoldDB" id="A0A0C2DRW2"/>
<feature type="transmembrane region" description="Helical" evidence="16">
    <location>
        <begin position="361"/>
        <end position="381"/>
    </location>
</feature>
<evidence type="ECO:0000256" key="7">
    <source>
        <dbReference type="ARBA" id="ARBA00022692"/>
    </source>
</evidence>